<feature type="domain" description="Transketolase-like pyrimidine-binding" evidence="15">
    <location>
        <begin position="345"/>
        <end position="518"/>
    </location>
</feature>
<dbReference type="FunFam" id="3.40.50.970:FF:000045">
    <property type="entry name" value="Transketolase"/>
    <property type="match status" value="1"/>
</dbReference>
<comment type="cofactor">
    <cofactor evidence="3">
        <name>Co(2+)</name>
        <dbReference type="ChEBI" id="CHEBI:48828"/>
    </cofactor>
</comment>
<dbReference type="GO" id="GO:0006098">
    <property type="term" value="P:pentose-phosphate shunt"/>
    <property type="evidence" value="ECO:0007669"/>
    <property type="project" value="TreeGrafter"/>
</dbReference>
<evidence type="ECO:0000256" key="2">
    <source>
        <dbReference type="ARBA" id="ARBA00001936"/>
    </source>
</evidence>
<keyword evidence="10" id="KW-0479">Metal-binding</keyword>
<evidence type="ECO:0000256" key="6">
    <source>
        <dbReference type="ARBA" id="ARBA00007131"/>
    </source>
</evidence>
<dbReference type="SUPFAM" id="SSF52518">
    <property type="entry name" value="Thiamin diphosphate-binding fold (THDP-binding)"/>
    <property type="match status" value="2"/>
</dbReference>
<proteinExistence type="inferred from homology"/>
<evidence type="ECO:0000256" key="12">
    <source>
        <dbReference type="ARBA" id="ARBA00022842"/>
    </source>
</evidence>
<dbReference type="SMART" id="SM00861">
    <property type="entry name" value="Transket_pyr"/>
    <property type="match status" value="1"/>
</dbReference>
<dbReference type="EMBL" id="UINC01000145">
    <property type="protein sequence ID" value="SUZ49973.1"/>
    <property type="molecule type" value="Genomic_DNA"/>
</dbReference>
<dbReference type="CDD" id="cd02012">
    <property type="entry name" value="TPP_TK"/>
    <property type="match status" value="1"/>
</dbReference>
<evidence type="ECO:0000256" key="13">
    <source>
        <dbReference type="ARBA" id="ARBA00023052"/>
    </source>
</evidence>
<evidence type="ECO:0000256" key="3">
    <source>
        <dbReference type="ARBA" id="ARBA00001941"/>
    </source>
</evidence>
<comment type="cofactor">
    <cofactor evidence="2">
        <name>Mn(2+)</name>
        <dbReference type="ChEBI" id="CHEBI:29035"/>
    </cofactor>
</comment>
<dbReference type="InterPro" id="IPR005478">
    <property type="entry name" value="Transketolase_bac-like"/>
</dbReference>
<dbReference type="GO" id="GO:0046872">
    <property type="term" value="F:metal ion binding"/>
    <property type="evidence" value="ECO:0007669"/>
    <property type="project" value="UniProtKB-KW"/>
</dbReference>
<sequence length="658" mass="72530">MTEEKDLFTVNVIKGLVMDGVRKANSGHTGGPMSSADFVYILFTEFLKQDPHDPDWIARDRFVLSAGHESMLLYTLLHLSERLTIDDLKNFRQLHSKTPGHPEVEIPGVEATTGPLGQGVGMATGMAVSEIILDNLYNKNGFNLLNHFTYVLASDGDLQEPVALGAAALAGHWRLSKLIMLYDSNKAQISGKTNRSESTDIAIVFEGFDWHVQTIDGHDHHAIREAIQKAQVINRPSIIIGQTVMAKGTASMEGDHNTHGSPLPQAEIDASKELLGLPPESFFIPDKVKRYFQRGFSDLEAQVKDWKKSLEIVRKDGDFNQLWTQVIEGNLPELDFPEFDDGVSLATRKAFGTTLEKFAEQLPNIIGGSADLEPSNYTGGFAKQYGDFQKDNRSGRNLAFGVREFPMAAILNGMALHSGIIPFGGTFLVFSDYSRPALRLGALQKIRVIHEFTHDSFYVGEDGPTHQPVEHTMALRAIPDLQVFRPADAKETAICFKLALESKNNPSALLLTRQGVPVFQKSIKKIEKGVRRGGYIIKECAKPEINLIATGSEVSLALKVAENMTDKQIMVVSLPCWELFDKQSLEYKNEVIPIRGCLTVSLEAGVTLGWGKYVGQNGIKIGLDHFGTCAPGTDLANEFGFTAGQVESRIREYIASLL</sequence>
<evidence type="ECO:0000259" key="15">
    <source>
        <dbReference type="SMART" id="SM00861"/>
    </source>
</evidence>
<gene>
    <name evidence="16" type="ORF">METZ01_LOCUS2827</name>
</gene>
<dbReference type="PANTHER" id="PTHR43522:SF2">
    <property type="entry name" value="TRANSKETOLASE 1-RELATED"/>
    <property type="match status" value="1"/>
</dbReference>
<dbReference type="Gene3D" id="3.40.50.970">
    <property type="match status" value="2"/>
</dbReference>
<dbReference type="PANTHER" id="PTHR43522">
    <property type="entry name" value="TRANSKETOLASE"/>
    <property type="match status" value="1"/>
</dbReference>
<evidence type="ECO:0000256" key="14">
    <source>
        <dbReference type="ARBA" id="ARBA00049473"/>
    </source>
</evidence>
<dbReference type="Pfam" id="PF22613">
    <property type="entry name" value="Transketolase_C_1"/>
    <property type="match status" value="1"/>
</dbReference>
<protein>
    <recommendedName>
        <fullName evidence="8">transketolase</fullName>
        <ecNumber evidence="8">2.2.1.1</ecNumber>
    </recommendedName>
</protein>
<keyword evidence="13" id="KW-0786">Thiamine pyrophosphate</keyword>
<comment type="cofactor">
    <cofactor evidence="1">
        <name>Ca(2+)</name>
        <dbReference type="ChEBI" id="CHEBI:29108"/>
    </cofactor>
</comment>
<evidence type="ECO:0000256" key="4">
    <source>
        <dbReference type="ARBA" id="ARBA00001946"/>
    </source>
</evidence>
<keyword evidence="11" id="KW-0106">Calcium</keyword>
<evidence type="ECO:0000256" key="7">
    <source>
        <dbReference type="ARBA" id="ARBA00011738"/>
    </source>
</evidence>
<evidence type="ECO:0000256" key="10">
    <source>
        <dbReference type="ARBA" id="ARBA00022723"/>
    </source>
</evidence>
<dbReference type="InterPro" id="IPR005475">
    <property type="entry name" value="Transketolase-like_Pyr-bd"/>
</dbReference>
<dbReference type="InterPro" id="IPR033247">
    <property type="entry name" value="Transketolase_fam"/>
</dbReference>
<evidence type="ECO:0000313" key="16">
    <source>
        <dbReference type="EMBL" id="SUZ49973.1"/>
    </source>
</evidence>
<evidence type="ECO:0000256" key="8">
    <source>
        <dbReference type="ARBA" id="ARBA00013152"/>
    </source>
</evidence>
<keyword evidence="12" id="KW-0460">Magnesium</keyword>
<dbReference type="Gene3D" id="3.40.50.920">
    <property type="match status" value="1"/>
</dbReference>
<dbReference type="InterPro" id="IPR055152">
    <property type="entry name" value="Transketolase-like_C_2"/>
</dbReference>
<dbReference type="CDD" id="cd07033">
    <property type="entry name" value="TPP_PYR_DXS_TK_like"/>
    <property type="match status" value="1"/>
</dbReference>
<comment type="similarity">
    <text evidence="6">Belongs to the transketolase family.</text>
</comment>
<evidence type="ECO:0000256" key="5">
    <source>
        <dbReference type="ARBA" id="ARBA00001964"/>
    </source>
</evidence>
<evidence type="ECO:0000256" key="11">
    <source>
        <dbReference type="ARBA" id="ARBA00022837"/>
    </source>
</evidence>
<comment type="cofactor">
    <cofactor evidence="4">
        <name>Mg(2+)</name>
        <dbReference type="ChEBI" id="CHEBI:18420"/>
    </cofactor>
</comment>
<dbReference type="Pfam" id="PF02779">
    <property type="entry name" value="Transket_pyr"/>
    <property type="match status" value="1"/>
</dbReference>
<dbReference type="GO" id="GO:0004802">
    <property type="term" value="F:transketolase activity"/>
    <property type="evidence" value="ECO:0007669"/>
    <property type="project" value="UniProtKB-EC"/>
</dbReference>
<name>A0A381N8R7_9ZZZZ</name>
<dbReference type="InterPro" id="IPR009014">
    <property type="entry name" value="Transketo_C/PFOR_II"/>
</dbReference>
<dbReference type="Pfam" id="PF00456">
    <property type="entry name" value="Transketolase_N"/>
    <property type="match status" value="1"/>
</dbReference>
<accession>A0A381N8R7</accession>
<evidence type="ECO:0000256" key="1">
    <source>
        <dbReference type="ARBA" id="ARBA00001913"/>
    </source>
</evidence>
<dbReference type="InterPro" id="IPR029061">
    <property type="entry name" value="THDP-binding"/>
</dbReference>
<dbReference type="AlphaFoldDB" id="A0A381N8R7"/>
<organism evidence="16">
    <name type="scientific">marine metagenome</name>
    <dbReference type="NCBI Taxonomy" id="408172"/>
    <lineage>
        <taxon>unclassified sequences</taxon>
        <taxon>metagenomes</taxon>
        <taxon>ecological metagenomes</taxon>
    </lineage>
</organism>
<evidence type="ECO:0000256" key="9">
    <source>
        <dbReference type="ARBA" id="ARBA00022679"/>
    </source>
</evidence>
<comment type="cofactor">
    <cofactor evidence="5">
        <name>thiamine diphosphate</name>
        <dbReference type="ChEBI" id="CHEBI:58937"/>
    </cofactor>
</comment>
<dbReference type="InterPro" id="IPR005474">
    <property type="entry name" value="Transketolase_N"/>
</dbReference>
<comment type="catalytic activity">
    <reaction evidence="14">
        <text>D-sedoheptulose 7-phosphate + D-glyceraldehyde 3-phosphate = aldehydo-D-ribose 5-phosphate + D-xylulose 5-phosphate</text>
        <dbReference type="Rhea" id="RHEA:10508"/>
        <dbReference type="ChEBI" id="CHEBI:57483"/>
        <dbReference type="ChEBI" id="CHEBI:57737"/>
        <dbReference type="ChEBI" id="CHEBI:58273"/>
        <dbReference type="ChEBI" id="CHEBI:59776"/>
        <dbReference type="EC" id="2.2.1.1"/>
    </reaction>
</comment>
<dbReference type="EC" id="2.2.1.1" evidence="8"/>
<reference evidence="16" key="1">
    <citation type="submission" date="2018-05" db="EMBL/GenBank/DDBJ databases">
        <authorList>
            <person name="Lanie J.A."/>
            <person name="Ng W.-L."/>
            <person name="Kazmierczak K.M."/>
            <person name="Andrzejewski T.M."/>
            <person name="Davidsen T.M."/>
            <person name="Wayne K.J."/>
            <person name="Tettelin H."/>
            <person name="Glass J.I."/>
            <person name="Rusch D."/>
            <person name="Podicherti R."/>
            <person name="Tsui H.-C.T."/>
            <person name="Winkler M.E."/>
        </authorList>
    </citation>
    <scope>NUCLEOTIDE SEQUENCE</scope>
</reference>
<dbReference type="NCBIfam" id="TIGR00232">
    <property type="entry name" value="tktlase_bact"/>
    <property type="match status" value="1"/>
</dbReference>
<keyword evidence="9" id="KW-0808">Transferase</keyword>
<dbReference type="SUPFAM" id="SSF52922">
    <property type="entry name" value="TK C-terminal domain-like"/>
    <property type="match status" value="1"/>
</dbReference>
<comment type="subunit">
    <text evidence="7">Homodimer.</text>
</comment>
<dbReference type="GO" id="GO:0005829">
    <property type="term" value="C:cytosol"/>
    <property type="evidence" value="ECO:0007669"/>
    <property type="project" value="TreeGrafter"/>
</dbReference>